<dbReference type="AlphaFoldDB" id="A0A502L2I8"/>
<evidence type="ECO:0000256" key="1">
    <source>
        <dbReference type="ARBA" id="ARBA00012417"/>
    </source>
</evidence>
<dbReference type="SUPFAM" id="SSF52540">
    <property type="entry name" value="P-loop containing nucleoside triphosphate hydrolases"/>
    <property type="match status" value="1"/>
</dbReference>
<dbReference type="EC" id="2.7.7.7" evidence="1"/>
<dbReference type="Pfam" id="PF13177">
    <property type="entry name" value="DNA_pol3_delta2"/>
    <property type="match status" value="1"/>
</dbReference>
<sequence>MNHQGLLSQQYSQKRLPHAILITGPIGSGKHDLAVWLTELLACRDPQQGGSSLTACGHCKNCLLTKSQSYPDHLTLVSHTASIGVDDIRHSNQFLEKTAHIGQYKTVMIPNADAMTIAASNALLKTLEEPTSDSIIIIITHDIEQLLPTVVSRCRIITMQPLAGQQLIEQVMEQNKALETIDDLEKEFVNISHVSELKNQETYADFQQLKQSYLDLINQNGSSDVLYEQLMNNEHALRWLEKITCNLQRAQHLPKYSKLSQNHCKLSTSVLNQLFDVIIKANRTLKQYAQVNRQMVLEQLYFNLIKILKS</sequence>
<dbReference type="OrthoDB" id="9811073at2"/>
<dbReference type="GO" id="GO:0006261">
    <property type="term" value="P:DNA-templated DNA replication"/>
    <property type="evidence" value="ECO:0007669"/>
    <property type="project" value="TreeGrafter"/>
</dbReference>
<organism evidence="4 5">
    <name type="scientific">Litorilituus lipolyticus</name>
    <dbReference type="NCBI Taxonomy" id="2491017"/>
    <lineage>
        <taxon>Bacteria</taxon>
        <taxon>Pseudomonadati</taxon>
        <taxon>Pseudomonadota</taxon>
        <taxon>Gammaproteobacteria</taxon>
        <taxon>Alteromonadales</taxon>
        <taxon>Colwelliaceae</taxon>
        <taxon>Litorilituus</taxon>
    </lineage>
</organism>
<reference evidence="4 5" key="1">
    <citation type="submission" date="2019-01" db="EMBL/GenBank/DDBJ databases">
        <title>Litorilituus lipolytica sp. nov., isolated from intertidal sand of the Yellow Sea in China.</title>
        <authorList>
            <person name="Liu A."/>
        </authorList>
    </citation>
    <scope>NUCLEOTIDE SEQUENCE [LARGE SCALE GENOMIC DNA]</scope>
    <source>
        <strain evidence="4 5">RZ04</strain>
    </source>
</reference>
<gene>
    <name evidence="4" type="ORF">EPA86_07080</name>
</gene>
<accession>A0A502L2I8</accession>
<dbReference type="Proteomes" id="UP000315303">
    <property type="component" value="Unassembled WGS sequence"/>
</dbReference>
<evidence type="ECO:0000313" key="4">
    <source>
        <dbReference type="EMBL" id="TPH16213.1"/>
    </source>
</evidence>
<keyword evidence="2" id="KW-0239">DNA-directed DNA polymerase</keyword>
<dbReference type="InterPro" id="IPR050238">
    <property type="entry name" value="DNA_Rep/Repair_Clamp_Loader"/>
</dbReference>
<dbReference type="RefSeq" id="WP_140602736.1">
    <property type="nucleotide sequence ID" value="NZ_SAWY01000014.1"/>
</dbReference>
<dbReference type="Gene3D" id="3.40.50.300">
    <property type="entry name" value="P-loop containing nucleotide triphosphate hydrolases"/>
    <property type="match status" value="1"/>
</dbReference>
<name>A0A502L2I8_9GAMM</name>
<dbReference type="EMBL" id="SAWY01000014">
    <property type="protein sequence ID" value="TPH16213.1"/>
    <property type="molecule type" value="Genomic_DNA"/>
</dbReference>
<dbReference type="PANTHER" id="PTHR11669:SF8">
    <property type="entry name" value="DNA POLYMERASE III SUBUNIT DELTA"/>
    <property type="match status" value="1"/>
</dbReference>
<dbReference type="InterPro" id="IPR027417">
    <property type="entry name" value="P-loop_NTPase"/>
</dbReference>
<keyword evidence="5" id="KW-1185">Reference proteome</keyword>
<protein>
    <recommendedName>
        <fullName evidence="1">DNA-directed DNA polymerase</fullName>
        <ecNumber evidence="1">2.7.7.7</ecNumber>
    </recommendedName>
</protein>
<evidence type="ECO:0000256" key="2">
    <source>
        <dbReference type="ARBA" id="ARBA00022932"/>
    </source>
</evidence>
<evidence type="ECO:0000256" key="3">
    <source>
        <dbReference type="ARBA" id="ARBA00049244"/>
    </source>
</evidence>
<evidence type="ECO:0000313" key="5">
    <source>
        <dbReference type="Proteomes" id="UP000315303"/>
    </source>
</evidence>
<comment type="caution">
    <text evidence="4">The sequence shown here is derived from an EMBL/GenBank/DDBJ whole genome shotgun (WGS) entry which is preliminary data.</text>
</comment>
<keyword evidence="2" id="KW-0548">Nucleotidyltransferase</keyword>
<dbReference type="GO" id="GO:0003887">
    <property type="term" value="F:DNA-directed DNA polymerase activity"/>
    <property type="evidence" value="ECO:0007669"/>
    <property type="project" value="UniProtKB-KW"/>
</dbReference>
<comment type="catalytic activity">
    <reaction evidence="3">
        <text>DNA(n) + a 2'-deoxyribonucleoside 5'-triphosphate = DNA(n+1) + diphosphate</text>
        <dbReference type="Rhea" id="RHEA:22508"/>
        <dbReference type="Rhea" id="RHEA-COMP:17339"/>
        <dbReference type="Rhea" id="RHEA-COMP:17340"/>
        <dbReference type="ChEBI" id="CHEBI:33019"/>
        <dbReference type="ChEBI" id="CHEBI:61560"/>
        <dbReference type="ChEBI" id="CHEBI:173112"/>
        <dbReference type="EC" id="2.7.7.7"/>
    </reaction>
</comment>
<keyword evidence="2" id="KW-0808">Transferase</keyword>
<dbReference type="PANTHER" id="PTHR11669">
    <property type="entry name" value="REPLICATION FACTOR C / DNA POLYMERASE III GAMMA-TAU SUBUNIT"/>
    <property type="match status" value="1"/>
</dbReference>
<proteinExistence type="predicted"/>